<evidence type="ECO:0000313" key="2">
    <source>
        <dbReference type="Proteomes" id="UP000190188"/>
    </source>
</evidence>
<name>A0A1T2XFP2_9BACL</name>
<dbReference type="RefSeq" id="WP_078499037.1">
    <property type="nucleotide sequence ID" value="NZ_MSZX01000004.1"/>
</dbReference>
<evidence type="ECO:0000313" key="1">
    <source>
        <dbReference type="EMBL" id="OPA78704.1"/>
    </source>
</evidence>
<dbReference type="OrthoDB" id="5456548at2"/>
<dbReference type="EMBL" id="MSZX01000004">
    <property type="protein sequence ID" value="OPA78704.1"/>
    <property type="molecule type" value="Genomic_DNA"/>
</dbReference>
<gene>
    <name evidence="1" type="ORF">BVG16_12680</name>
</gene>
<accession>A0A1T2XFP2</accession>
<dbReference type="Proteomes" id="UP000190188">
    <property type="component" value="Unassembled WGS sequence"/>
</dbReference>
<dbReference type="AlphaFoldDB" id="A0A1T2XFP2"/>
<reference evidence="1 2" key="1">
    <citation type="submission" date="2017-01" db="EMBL/GenBank/DDBJ databases">
        <title>Genome analysis of Paenibacillus selenitrireducens ES3-24.</title>
        <authorList>
            <person name="Xu D."/>
            <person name="Yao R."/>
            <person name="Zheng S."/>
        </authorList>
    </citation>
    <scope>NUCLEOTIDE SEQUENCE [LARGE SCALE GENOMIC DNA]</scope>
    <source>
        <strain evidence="1 2">ES3-24</strain>
    </source>
</reference>
<organism evidence="1 2">
    <name type="scientific">Paenibacillus selenitireducens</name>
    <dbReference type="NCBI Taxonomy" id="1324314"/>
    <lineage>
        <taxon>Bacteria</taxon>
        <taxon>Bacillati</taxon>
        <taxon>Bacillota</taxon>
        <taxon>Bacilli</taxon>
        <taxon>Bacillales</taxon>
        <taxon>Paenibacillaceae</taxon>
        <taxon>Paenibacillus</taxon>
    </lineage>
</organism>
<keyword evidence="2" id="KW-1185">Reference proteome</keyword>
<protein>
    <submittedName>
        <fullName evidence="1">Uncharacterized protein</fullName>
    </submittedName>
</protein>
<proteinExistence type="predicted"/>
<sequence length="155" mass="17911">MEYKYELSGTGWADGFIEINTNTEHFSASYLTDALHDMLKAIISLLPELVTYPVKSVQFEMHEEPGGTVWTLEKIDSAHLNINIVSFEDLVRRKELAQNFNETCTISEFVKAVVTSLDLLLQQHGMDGYKAKWINYDFPKKEYSMLKDFLRRGNH</sequence>
<comment type="caution">
    <text evidence="1">The sequence shown here is derived from an EMBL/GenBank/DDBJ whole genome shotgun (WGS) entry which is preliminary data.</text>
</comment>